<feature type="region of interest" description="Disordered" evidence="2">
    <location>
        <begin position="1"/>
        <end position="28"/>
    </location>
</feature>
<evidence type="ECO:0000313" key="4">
    <source>
        <dbReference type="EnsemblMetazoa" id="G24533.4:cds"/>
    </source>
</evidence>
<feature type="domain" description="EF-hand" evidence="3">
    <location>
        <begin position="511"/>
        <end position="534"/>
    </location>
</feature>
<dbReference type="InterPro" id="IPR011992">
    <property type="entry name" value="EF-hand-dom_pair"/>
</dbReference>
<evidence type="ECO:0000313" key="5">
    <source>
        <dbReference type="Proteomes" id="UP000005408"/>
    </source>
</evidence>
<evidence type="ECO:0000256" key="1">
    <source>
        <dbReference type="ARBA" id="ARBA00022837"/>
    </source>
</evidence>
<dbReference type="OMA" id="VYINACK"/>
<dbReference type="SUPFAM" id="SSF52047">
    <property type="entry name" value="RNI-like"/>
    <property type="match status" value="1"/>
</dbReference>
<dbReference type="CDD" id="cd00051">
    <property type="entry name" value="EFh"/>
    <property type="match status" value="1"/>
</dbReference>
<dbReference type="PROSITE" id="PS50222">
    <property type="entry name" value="EF_HAND_2"/>
    <property type="match status" value="2"/>
</dbReference>
<dbReference type="SMART" id="SM00054">
    <property type="entry name" value="EFh"/>
    <property type="match status" value="2"/>
</dbReference>
<dbReference type="InterPro" id="IPR002048">
    <property type="entry name" value="EF_hand_dom"/>
</dbReference>
<accession>A0A8W8KQM3</accession>
<dbReference type="InterPro" id="IPR018247">
    <property type="entry name" value="EF_Hand_1_Ca_BS"/>
</dbReference>
<dbReference type="InterPro" id="IPR001611">
    <property type="entry name" value="Leu-rich_rpt"/>
</dbReference>
<dbReference type="OrthoDB" id="120976at2759"/>
<sequence>MGNTQATPGTSVLSPEIGPATMKNSSKPAFIATGRSEVQIGSKATTLYLSSSSLKLHDKRCHSRESTNAGPPIGTGSLPQSPVQSETDKETVAKPGTAPGRSTAYSQRSEREDNPSRGSVSRLQPIREFTFTGYDIMADVTPEPPEPEEEIKPKKRLQAYLDSCSHLGITPVTYLSRQMSNKGIVMRNHSIGPIGARALAIALLNNDTVTNLDLEDDGIEAEGAKAIAEMLEINTNIVDVNLSENCIGSQGLRAISDLMVNNQVIQSLDISGSSLVDSDAHLLAKILQNNTTLRELILSHNGICEQGGYILATAIANNDTLRILDLSWNHLRGKGSLSIAASLQKNIGLRKLDIAWNGFSKNDAIVLSKSLKENTTLKELDISHNRLEKEALGFLMQGVKDSDGLEILRLGGNCITPELAMVILTCIGQSETCRVNLLDFENNEVDEEFLTLLDDIQSTKSLEVVYGHVIKRENGRGRKGDGIDGNLDAVYELYKYMSEHNYRVIDLMKWLDKDGSMSVSRDEFKRGMMTAEVPLTEHQLDVMLDKLDMDGDGEVDFSELLIGERAFRRQLRRKQEREKAARKEKKNLQGIDKIILSSLSDKT</sequence>
<organism evidence="4 5">
    <name type="scientific">Magallana gigas</name>
    <name type="common">Pacific oyster</name>
    <name type="synonym">Crassostrea gigas</name>
    <dbReference type="NCBI Taxonomy" id="29159"/>
    <lineage>
        <taxon>Eukaryota</taxon>
        <taxon>Metazoa</taxon>
        <taxon>Spiralia</taxon>
        <taxon>Lophotrochozoa</taxon>
        <taxon>Mollusca</taxon>
        <taxon>Bivalvia</taxon>
        <taxon>Autobranchia</taxon>
        <taxon>Pteriomorphia</taxon>
        <taxon>Ostreida</taxon>
        <taxon>Ostreoidea</taxon>
        <taxon>Ostreidae</taxon>
        <taxon>Magallana</taxon>
    </lineage>
</organism>
<dbReference type="PANTHER" id="PTHR24114:SF50">
    <property type="entry name" value="RNI-LIKE PROTEIN"/>
    <property type="match status" value="1"/>
</dbReference>
<dbReference type="SMART" id="SM00368">
    <property type="entry name" value="LRR_RI"/>
    <property type="match status" value="8"/>
</dbReference>
<feature type="compositionally biased region" description="Polar residues" evidence="2">
    <location>
        <begin position="1"/>
        <end position="13"/>
    </location>
</feature>
<reference evidence="4" key="1">
    <citation type="submission" date="2022-08" db="UniProtKB">
        <authorList>
            <consortium name="EnsemblMetazoa"/>
        </authorList>
    </citation>
    <scope>IDENTIFICATION</scope>
    <source>
        <strain evidence="4">05x7-T-G4-1.051#20</strain>
    </source>
</reference>
<dbReference type="AlphaFoldDB" id="A0A8W8KQM3"/>
<proteinExistence type="predicted"/>
<dbReference type="InterPro" id="IPR032675">
    <property type="entry name" value="LRR_dom_sf"/>
</dbReference>
<dbReference type="EnsemblMetazoa" id="G24533.4">
    <property type="protein sequence ID" value="G24533.4:cds"/>
    <property type="gene ID" value="G24533"/>
</dbReference>
<dbReference type="PROSITE" id="PS00018">
    <property type="entry name" value="EF_HAND_1"/>
    <property type="match status" value="1"/>
</dbReference>
<evidence type="ECO:0000259" key="3">
    <source>
        <dbReference type="PROSITE" id="PS50222"/>
    </source>
</evidence>
<dbReference type="GO" id="GO:0005509">
    <property type="term" value="F:calcium ion binding"/>
    <property type="evidence" value="ECO:0007669"/>
    <property type="project" value="InterPro"/>
</dbReference>
<dbReference type="Proteomes" id="UP000005408">
    <property type="component" value="Unassembled WGS sequence"/>
</dbReference>
<dbReference type="InterPro" id="IPR052394">
    <property type="entry name" value="LRR-containing"/>
</dbReference>
<keyword evidence="1" id="KW-0106">Calcium</keyword>
<evidence type="ECO:0000256" key="2">
    <source>
        <dbReference type="SAM" id="MobiDB-lite"/>
    </source>
</evidence>
<feature type="region of interest" description="Disordered" evidence="2">
    <location>
        <begin position="53"/>
        <end position="124"/>
    </location>
</feature>
<dbReference type="Gene3D" id="1.10.238.10">
    <property type="entry name" value="EF-hand"/>
    <property type="match status" value="1"/>
</dbReference>
<protein>
    <recommendedName>
        <fullName evidence="3">EF-hand domain-containing protein</fullName>
    </recommendedName>
</protein>
<dbReference type="Gene3D" id="3.80.10.10">
    <property type="entry name" value="Ribonuclease Inhibitor"/>
    <property type="match status" value="3"/>
</dbReference>
<name>A0A8W8KQM3_MAGGI</name>
<keyword evidence="5" id="KW-1185">Reference proteome</keyword>
<dbReference type="SUPFAM" id="SSF47473">
    <property type="entry name" value="EF-hand"/>
    <property type="match status" value="1"/>
</dbReference>
<dbReference type="Pfam" id="PF13516">
    <property type="entry name" value="LRR_6"/>
    <property type="match status" value="4"/>
</dbReference>
<feature type="domain" description="EF-hand" evidence="3">
    <location>
        <begin position="535"/>
        <end position="570"/>
    </location>
</feature>
<dbReference type="PANTHER" id="PTHR24114">
    <property type="entry name" value="LEUCINE RICH REPEAT FAMILY PROTEIN"/>
    <property type="match status" value="1"/>
</dbReference>